<protein>
    <submittedName>
        <fullName evidence="6">BAG family molecular chaperone regulator 6</fullName>
    </submittedName>
</protein>
<dbReference type="SMART" id="SM00264">
    <property type="entry name" value="BAG"/>
    <property type="match status" value="1"/>
</dbReference>
<feature type="region of interest" description="Disordered" evidence="3">
    <location>
        <begin position="291"/>
        <end position="427"/>
    </location>
</feature>
<evidence type="ECO:0000313" key="6">
    <source>
        <dbReference type="RefSeq" id="XP_010915740.1"/>
    </source>
</evidence>
<dbReference type="PANTHER" id="PTHR33322:SF16">
    <property type="entry name" value="BAG FAMILY MOLECULAR CHAPERONE REGULATOR 6"/>
    <property type="match status" value="1"/>
</dbReference>
<feature type="compositionally biased region" description="Basic and acidic residues" evidence="3">
    <location>
        <begin position="402"/>
        <end position="427"/>
    </location>
</feature>
<accession>A0A6I9QV92</accession>
<evidence type="ECO:0000256" key="1">
    <source>
        <dbReference type="ARBA" id="ARBA00023186"/>
    </source>
</evidence>
<keyword evidence="1" id="KW-0143">Chaperone</keyword>
<feature type="coiled-coil region" evidence="2">
    <location>
        <begin position="1133"/>
        <end position="1188"/>
    </location>
</feature>
<dbReference type="InterPro" id="IPR040400">
    <property type="entry name" value="BAG5/6/7/8"/>
</dbReference>
<dbReference type="Gene3D" id="1.20.58.120">
    <property type="entry name" value="BAG domain"/>
    <property type="match status" value="1"/>
</dbReference>
<dbReference type="GO" id="GO:0051087">
    <property type="term" value="F:protein-folding chaperone binding"/>
    <property type="evidence" value="ECO:0007669"/>
    <property type="project" value="InterPro"/>
</dbReference>
<dbReference type="CDD" id="cd23767">
    <property type="entry name" value="IQCD"/>
    <property type="match status" value="1"/>
</dbReference>
<organism evidence="5 6">
    <name type="scientific">Elaeis guineensis var. tenera</name>
    <name type="common">Oil palm</name>
    <dbReference type="NCBI Taxonomy" id="51953"/>
    <lineage>
        <taxon>Eukaryota</taxon>
        <taxon>Viridiplantae</taxon>
        <taxon>Streptophyta</taxon>
        <taxon>Embryophyta</taxon>
        <taxon>Tracheophyta</taxon>
        <taxon>Spermatophyta</taxon>
        <taxon>Magnoliopsida</taxon>
        <taxon>Liliopsida</taxon>
        <taxon>Arecaceae</taxon>
        <taxon>Arecoideae</taxon>
        <taxon>Cocoseae</taxon>
        <taxon>Elaeidinae</taxon>
        <taxon>Elaeis</taxon>
    </lineage>
</organism>
<reference evidence="6" key="1">
    <citation type="submission" date="2025-08" db="UniProtKB">
        <authorList>
            <consortium name="RefSeq"/>
        </authorList>
    </citation>
    <scope>IDENTIFICATION</scope>
</reference>
<keyword evidence="5" id="KW-1185">Reference proteome</keyword>
<dbReference type="PROSITE" id="PS51035">
    <property type="entry name" value="BAG"/>
    <property type="match status" value="1"/>
</dbReference>
<feature type="region of interest" description="Disordered" evidence="3">
    <location>
        <begin position="640"/>
        <end position="659"/>
    </location>
</feature>
<dbReference type="GO" id="GO:0006457">
    <property type="term" value="P:protein folding"/>
    <property type="evidence" value="ECO:0007669"/>
    <property type="project" value="TreeGrafter"/>
</dbReference>
<feature type="region of interest" description="Disordered" evidence="3">
    <location>
        <begin position="479"/>
        <end position="510"/>
    </location>
</feature>
<gene>
    <name evidence="6" type="primary">LOC105040761</name>
</gene>
<dbReference type="RefSeq" id="XP_010915740.1">
    <property type="nucleotide sequence ID" value="XM_010917438.3"/>
</dbReference>
<evidence type="ECO:0000259" key="4">
    <source>
        <dbReference type="PROSITE" id="PS51035"/>
    </source>
</evidence>
<dbReference type="InParanoid" id="A0A6I9QV92"/>
<feature type="compositionally biased region" description="Acidic residues" evidence="3">
    <location>
        <begin position="489"/>
        <end position="498"/>
    </location>
</feature>
<feature type="compositionally biased region" description="Basic and acidic residues" evidence="3">
    <location>
        <begin position="331"/>
        <end position="361"/>
    </location>
</feature>
<feature type="region of interest" description="Disordered" evidence="3">
    <location>
        <begin position="221"/>
        <end position="244"/>
    </location>
</feature>
<feature type="domain" description="BAG" evidence="4">
    <location>
        <begin position="564"/>
        <end position="640"/>
    </location>
</feature>
<feature type="compositionally biased region" description="Polar residues" evidence="3">
    <location>
        <begin position="362"/>
        <end position="373"/>
    </location>
</feature>
<dbReference type="Proteomes" id="UP000504607">
    <property type="component" value="Chromosome 3"/>
</dbReference>
<dbReference type="InterPro" id="IPR036533">
    <property type="entry name" value="BAG_dom_sf"/>
</dbReference>
<feature type="compositionally biased region" description="Low complexity" evidence="3">
    <location>
        <begin position="389"/>
        <end position="400"/>
    </location>
</feature>
<dbReference type="FunFam" id="1.20.58.120:FF:000010">
    <property type="entry name" value="BAG family molecular chaperone regulator 6"/>
    <property type="match status" value="1"/>
</dbReference>
<sequence>MFPAYGCMDPYPQNFPHHRDPHHIPYPYYYYPDWEAVPSQMRVDSSKPPSLFGPWPYNGSTSHPNPSECQSCCNHIYSPGCYSFRPLYPHIQPPHHCYYSGPYGPYPDTCPPYFMPPPHYSFGRAQYDYDKAKNHSCGCPNHMCGGENTSVKMEEQKTDMELKPKASDFPSLIKLPNYPSYPLAWVPHNYLKEKDTDKNSESQPGIWNGWIPLDINSLKGLMQDGEDKKGSQNEGKKSQFPWPIIWMPGYDKPEQAVKDLEEVNNSPKISEEMPKFKIIPLKFLENGNREEKPELAEDESKSQAQREAVSEKEAKIKIIPVKQMEASNQMKNEEQNERNHEKKSSIVAKQNEENGMKKSFDGKQSSPVKSSKWTPVCLRVDPLPRRKNGNGSSESPGPSGLIEKERIHQDNKEHGSARNETKEKISKKEIRIVDVKDKSSNKVEKEAWSCQDAVPIISIKDAPGEAVTEKASELCEQRVKESWGGAEASDSEGVEGNDSEGGLSDGQEKKIIEESRGMEDTEITKMEVTKERKDLAESDAAVLIQSAYRGFEVRRWQPLEKLRKVARIRQEVEDIKKQIRSFEASSEGQDMKQKVVINETIMNLLLQLDTIQGLHQSVREARKSVARELTCLQEKLDSLSGQTTADRESAKIEESVSSKVSDDQTCLGSSVAVAEPSSEHVCKQLSDKKCTVDFTSSEEIQEIEAEEKRDALITTNNQELEAEPGEAAHLSIKEMVSVANGEHEEAPLRGEEQTVSESVALMETKLLSEEPSLELEESLVPSVSTVKKVLVEVSSAKDEAPKLDLEEHLETQGLSRQEFESVNKGFVECGTGPNTQMNPEVENSLVPSLKGCSLDEADEIKVEEHEAVSNAVEFVEPLSGMDGSNFENEERISEAARKQEEPQMMPLAEESDSKENTTAHATADTKNVEVPSTSHAINAVGFVENMSAVDECNSAKASGTWFSEAVTKEQPPQMLVVEENYFAEKALGDAAADPIDMEATCARTVTWASEESNNARSVIEKNMVMQTLVDTMSENQIVVQVGSSESGTKNGTNFVVANEVIEDKDMSATPEIGKEAAMDKGRTLPLKEIHHRESSQMPIVGAALDEVSTPASKEERIVVAEKDSIPIAGPVSSANLSIEEKQLVEENERLREMLEKLLLAGKVQLGVISDLDGRVKDLEKKLAQKKRVRVRRHRPGKSSSCKVAC</sequence>
<dbReference type="AlphaFoldDB" id="A0A6I9QV92"/>
<feature type="compositionally biased region" description="Basic and acidic residues" evidence="3">
    <location>
        <begin position="645"/>
        <end position="659"/>
    </location>
</feature>
<evidence type="ECO:0000256" key="2">
    <source>
        <dbReference type="SAM" id="Coils"/>
    </source>
</evidence>
<evidence type="ECO:0000313" key="5">
    <source>
        <dbReference type="Proteomes" id="UP000504607"/>
    </source>
</evidence>
<feature type="compositionally biased region" description="Basic and acidic residues" evidence="3">
    <location>
        <begin position="225"/>
        <end position="237"/>
    </location>
</feature>
<dbReference type="KEGG" id="egu:105040761"/>
<dbReference type="SUPFAM" id="SSF63491">
    <property type="entry name" value="BAG domain"/>
    <property type="match status" value="1"/>
</dbReference>
<name>A0A6I9QV92_ELAGV</name>
<keyword evidence="2" id="KW-0175">Coiled coil</keyword>
<dbReference type="GO" id="GO:0009506">
    <property type="term" value="C:plasmodesma"/>
    <property type="evidence" value="ECO:0007669"/>
    <property type="project" value="TreeGrafter"/>
</dbReference>
<proteinExistence type="predicted"/>
<dbReference type="OrthoDB" id="787121at2759"/>
<dbReference type="Pfam" id="PF02179">
    <property type="entry name" value="BAG"/>
    <property type="match status" value="1"/>
</dbReference>
<dbReference type="PANTHER" id="PTHR33322">
    <property type="entry name" value="BAG DOMAIN CONTAINING PROTEIN, EXPRESSED"/>
    <property type="match status" value="1"/>
</dbReference>
<evidence type="ECO:0000256" key="3">
    <source>
        <dbReference type="SAM" id="MobiDB-lite"/>
    </source>
</evidence>
<dbReference type="InterPro" id="IPR003103">
    <property type="entry name" value="BAG_domain"/>
</dbReference>
<feature type="compositionally biased region" description="Basic and acidic residues" evidence="3">
    <location>
        <begin position="291"/>
        <end position="301"/>
    </location>
</feature>
<dbReference type="PROSITE" id="PS50096">
    <property type="entry name" value="IQ"/>
    <property type="match status" value="1"/>
</dbReference>
<dbReference type="GeneID" id="105040761"/>
<feature type="region of interest" description="Disordered" evidence="3">
    <location>
        <begin position="896"/>
        <end position="926"/>
    </location>
</feature>